<protein>
    <submittedName>
        <fullName evidence="4">LuxR C-terminal-related transcriptional regulator</fullName>
    </submittedName>
</protein>
<keyword evidence="7" id="KW-1185">Reference proteome</keyword>
<evidence type="ECO:0000313" key="7">
    <source>
        <dbReference type="Proteomes" id="UP001221519"/>
    </source>
</evidence>
<gene>
    <name evidence="4" type="ORF">PUW23_25900</name>
    <name evidence="5" type="ORF">PUW25_26940</name>
</gene>
<dbReference type="RefSeq" id="WP_205055046.1">
    <property type="nucleotide sequence ID" value="NZ_CP118102.1"/>
</dbReference>
<accession>A0AAX3N6J5</accession>
<evidence type="ECO:0000256" key="1">
    <source>
        <dbReference type="ARBA" id="ARBA00023015"/>
    </source>
</evidence>
<keyword evidence="1" id="KW-0805">Transcription regulation</keyword>
<keyword evidence="4" id="KW-0614">Plasmid</keyword>
<dbReference type="AlphaFoldDB" id="A0AAX3N6J5"/>
<name>A0AAX3N6J5_9BACL</name>
<evidence type="ECO:0000313" key="4">
    <source>
        <dbReference type="EMBL" id="WDH85272.1"/>
    </source>
</evidence>
<proteinExistence type="predicted"/>
<dbReference type="SUPFAM" id="SSF46894">
    <property type="entry name" value="C-terminal effector domain of the bipartite response regulators"/>
    <property type="match status" value="1"/>
</dbReference>
<dbReference type="EMBL" id="CP118110">
    <property type="protein sequence ID" value="WDI05261.1"/>
    <property type="molecule type" value="Genomic_DNA"/>
</dbReference>
<reference evidence="4 7" key="1">
    <citation type="submission" date="2023-02" db="EMBL/GenBank/DDBJ databases">
        <title>Pathogen: clinical or host-associated sample.</title>
        <authorList>
            <person name="Hergert J."/>
            <person name="Casey R."/>
            <person name="Wagner J."/>
            <person name="Young E.L."/>
            <person name="Oakeson K.F."/>
        </authorList>
    </citation>
    <scope>NUCLEOTIDE SEQUENCE</scope>
    <source>
        <strain evidence="5 7">2022CK-00829</strain>
        <strain evidence="4">2022CK-00830</strain>
        <plasmid evidence="4">unnamed1</plasmid>
        <plasmid evidence="5 7">unnamed2</plasmid>
    </source>
</reference>
<dbReference type="InterPro" id="IPR000792">
    <property type="entry name" value="Tscrpt_reg_LuxR_C"/>
</dbReference>
<feature type="domain" description="HTH luxR-type" evidence="3">
    <location>
        <begin position="22"/>
        <end position="80"/>
    </location>
</feature>
<evidence type="ECO:0000256" key="2">
    <source>
        <dbReference type="ARBA" id="ARBA00023163"/>
    </source>
</evidence>
<dbReference type="InterPro" id="IPR036388">
    <property type="entry name" value="WH-like_DNA-bd_sf"/>
</dbReference>
<dbReference type="Pfam" id="PF00196">
    <property type="entry name" value="GerE"/>
    <property type="match status" value="1"/>
</dbReference>
<sequence>MSLDLQIIRINLYPVFKELKAKYGLTKRETQVIEALTIYGENNHNLGSRLKVSENTIKNHMSRTLVKTKLSSARELQALILRSLMSFE</sequence>
<dbReference type="GO" id="GO:0003677">
    <property type="term" value="F:DNA binding"/>
    <property type="evidence" value="ECO:0007669"/>
    <property type="project" value="InterPro"/>
</dbReference>
<dbReference type="Gene3D" id="1.10.10.10">
    <property type="entry name" value="Winged helix-like DNA-binding domain superfamily/Winged helix DNA-binding domain"/>
    <property type="match status" value="1"/>
</dbReference>
<dbReference type="Proteomes" id="UP001220962">
    <property type="component" value="Plasmid unnamed1"/>
</dbReference>
<geneLocation type="plasmid" evidence="4 6">
    <name>unnamed1</name>
</geneLocation>
<dbReference type="EMBL" id="CP118102">
    <property type="protein sequence ID" value="WDH85272.1"/>
    <property type="molecule type" value="Genomic_DNA"/>
</dbReference>
<dbReference type="SMART" id="SM00421">
    <property type="entry name" value="HTH_LUXR"/>
    <property type="match status" value="1"/>
</dbReference>
<dbReference type="GO" id="GO:0006355">
    <property type="term" value="P:regulation of DNA-templated transcription"/>
    <property type="evidence" value="ECO:0007669"/>
    <property type="project" value="InterPro"/>
</dbReference>
<dbReference type="Proteomes" id="UP001221519">
    <property type="component" value="Plasmid unnamed2"/>
</dbReference>
<organism evidence="4 6">
    <name type="scientific">Paenibacillus urinalis</name>
    <dbReference type="NCBI Taxonomy" id="521520"/>
    <lineage>
        <taxon>Bacteria</taxon>
        <taxon>Bacillati</taxon>
        <taxon>Bacillota</taxon>
        <taxon>Bacilli</taxon>
        <taxon>Bacillales</taxon>
        <taxon>Paenibacillaceae</taxon>
        <taxon>Paenibacillus</taxon>
    </lineage>
</organism>
<keyword evidence="2" id="KW-0804">Transcription</keyword>
<evidence type="ECO:0000313" key="6">
    <source>
        <dbReference type="Proteomes" id="UP001220962"/>
    </source>
</evidence>
<dbReference type="InterPro" id="IPR016032">
    <property type="entry name" value="Sig_transdc_resp-reg_C-effctor"/>
</dbReference>
<geneLocation type="plasmid" evidence="5 7">
    <name>unnamed2</name>
</geneLocation>
<evidence type="ECO:0000313" key="5">
    <source>
        <dbReference type="EMBL" id="WDI05261.1"/>
    </source>
</evidence>
<evidence type="ECO:0000259" key="3">
    <source>
        <dbReference type="SMART" id="SM00421"/>
    </source>
</evidence>